<sequence>MCCTIRGCRMVKKTKKMTTITVQMASLNGESTKTARQEQSNVAFSTTAKTKD</sequence>
<organism evidence="2">
    <name type="scientific">Rhizophora mucronata</name>
    <name type="common">Asiatic mangrove</name>
    <dbReference type="NCBI Taxonomy" id="61149"/>
    <lineage>
        <taxon>Eukaryota</taxon>
        <taxon>Viridiplantae</taxon>
        <taxon>Streptophyta</taxon>
        <taxon>Embryophyta</taxon>
        <taxon>Tracheophyta</taxon>
        <taxon>Spermatophyta</taxon>
        <taxon>Magnoliopsida</taxon>
        <taxon>eudicotyledons</taxon>
        <taxon>Gunneridae</taxon>
        <taxon>Pentapetalae</taxon>
        <taxon>rosids</taxon>
        <taxon>fabids</taxon>
        <taxon>Malpighiales</taxon>
        <taxon>Rhizophoraceae</taxon>
        <taxon>Rhizophora</taxon>
    </lineage>
</organism>
<evidence type="ECO:0000256" key="1">
    <source>
        <dbReference type="SAM" id="MobiDB-lite"/>
    </source>
</evidence>
<name>A0A2P2JAR9_RHIMU</name>
<evidence type="ECO:0000313" key="2">
    <source>
        <dbReference type="EMBL" id="MBW90585.1"/>
    </source>
</evidence>
<dbReference type="EMBL" id="GGEC01010102">
    <property type="protein sequence ID" value="MBW90585.1"/>
    <property type="molecule type" value="Transcribed_RNA"/>
</dbReference>
<dbReference type="AlphaFoldDB" id="A0A2P2JAR9"/>
<feature type="region of interest" description="Disordered" evidence="1">
    <location>
        <begin position="30"/>
        <end position="52"/>
    </location>
</feature>
<accession>A0A2P2JAR9</accession>
<reference evidence="2" key="1">
    <citation type="submission" date="2018-02" db="EMBL/GenBank/DDBJ databases">
        <title>Rhizophora mucronata_Transcriptome.</title>
        <authorList>
            <person name="Meera S.P."/>
            <person name="Sreeshan A."/>
            <person name="Augustine A."/>
        </authorList>
    </citation>
    <scope>NUCLEOTIDE SEQUENCE</scope>
    <source>
        <tissue evidence="2">Leaf</tissue>
    </source>
</reference>
<protein>
    <submittedName>
        <fullName evidence="2">Uncharacterized protein</fullName>
    </submittedName>
</protein>
<proteinExistence type="predicted"/>